<gene>
    <name evidence="4" type="ORF">C0099_07180</name>
</gene>
<evidence type="ECO:0000259" key="3">
    <source>
        <dbReference type="Pfam" id="PF25800"/>
    </source>
</evidence>
<dbReference type="AlphaFoldDB" id="A0A2I6S656"/>
<proteinExistence type="predicted"/>
<protein>
    <recommendedName>
        <fullName evidence="3">FimV N-terminal domain-containing protein</fullName>
    </recommendedName>
</protein>
<organism evidence="4 5">
    <name type="scientific">Pseudazoarcus pumilus</name>
    <dbReference type="NCBI Taxonomy" id="2067960"/>
    <lineage>
        <taxon>Bacteria</taxon>
        <taxon>Pseudomonadati</taxon>
        <taxon>Pseudomonadota</taxon>
        <taxon>Betaproteobacteria</taxon>
        <taxon>Rhodocyclales</taxon>
        <taxon>Zoogloeaceae</taxon>
        <taxon>Pseudazoarcus</taxon>
    </lineage>
</organism>
<feature type="region of interest" description="Disordered" evidence="2">
    <location>
        <begin position="135"/>
        <end position="166"/>
    </location>
</feature>
<feature type="compositionally biased region" description="Low complexity" evidence="2">
    <location>
        <begin position="699"/>
        <end position="721"/>
    </location>
</feature>
<sequence>MNKSLRVSVLAAAIAATLPSWVGAAGLGGINVFSALGQPLRAEIELQAAADELDGMAALVPGPDAFRQAGLTYSPLMQDLEITIDRSSSRPVLRVNSRRAVSEPFVDVLVELSWSAGRVTREYTLLLDPVERRPAEAASSGQAQTQTRSSLAAPAASGGSSGEHRVRGGETLHRIAMQYMPEGAHLEQMLIALLRANEHAFADGNINRLLANSRLDIPDEDAVAAVGVVEAQDQVRAQAQAFEAYRRRVAGAAAARAPASEPAPSTQREGRVEPRVEEVVRSDGPRDQVQVSGAPIPQAPAEANASTPAADIPPPVDTAAVAAEEDLVVISRQLDEANSRIAELEAAIRDMQRAFEINNRLQAERESGQAASDDAATSEGAAASEDRPAPRPAAPPPAPAPAQPSMLESLAANPLLLGGGALVLGLLALLGIRIARRRREEAEFMDSPDYAEPHGDSPSVVSAPGGERVDTDTSSAGPSSVLDTDFSQTGLSAIDANEGVDPVAEADVYLAYGRDAQAEEILLDALKVDASRHAIYLKLLEVYEQRGDRKQFEAIATDLYGRTGGEGADWQKAVAMGRRVDPDNPLYGGSGNTTVPPTAGALAGAAAATAATTAIAADRADDEASEAALPELDAQSDEAQELSEPQVQDEIASLDFDLDAVAEEPETVTPAEPEESAGTASAGHDDGSMLSFDLDLGDDAPGGPQATAAATEEDATPPVEESTFMDLEKTEFDANVLDFDLDLSPPTSEEAGHASSADDDMDLSTVDPSLDDLQAGSRAAAEDAQNLESAGVVPEFAAEDVQREMDTKLELARAYDEMGDREGARELLDEVVKEGSPEQREAAERMLEKLA</sequence>
<feature type="compositionally biased region" description="Low complexity" evidence="2">
    <location>
        <begin position="253"/>
        <end position="264"/>
    </location>
</feature>
<feature type="region of interest" description="Disordered" evidence="2">
    <location>
        <begin position="253"/>
        <end position="293"/>
    </location>
</feature>
<dbReference type="NCBIfam" id="TIGR03505">
    <property type="entry name" value="FimV_core"/>
    <property type="match status" value="1"/>
</dbReference>
<dbReference type="InterPro" id="IPR057840">
    <property type="entry name" value="FimV_N"/>
</dbReference>
<dbReference type="Gene3D" id="1.20.58.2200">
    <property type="match status" value="1"/>
</dbReference>
<accession>A0A2I6S656</accession>
<reference evidence="4 5" key="1">
    <citation type="submission" date="2018-01" db="EMBL/GenBank/DDBJ databases">
        <authorList>
            <person name="Fu G.-Y."/>
        </authorList>
    </citation>
    <scope>NUCLEOTIDE SEQUENCE [LARGE SCALE GENOMIC DNA]</scope>
    <source>
        <strain evidence="4 5">SY39</strain>
    </source>
</reference>
<dbReference type="InterPro" id="IPR020011">
    <property type="entry name" value="FimV_C"/>
</dbReference>
<feature type="coiled-coil region" evidence="1">
    <location>
        <begin position="320"/>
        <end position="364"/>
    </location>
</feature>
<dbReference type="InterPro" id="IPR020012">
    <property type="entry name" value="LysM_FimV"/>
</dbReference>
<dbReference type="Proteomes" id="UP000242205">
    <property type="component" value="Chromosome"/>
</dbReference>
<keyword evidence="5" id="KW-1185">Reference proteome</keyword>
<evidence type="ECO:0000313" key="5">
    <source>
        <dbReference type="Proteomes" id="UP000242205"/>
    </source>
</evidence>
<feature type="region of interest" description="Disordered" evidence="2">
    <location>
        <begin position="740"/>
        <end position="795"/>
    </location>
</feature>
<evidence type="ECO:0000256" key="2">
    <source>
        <dbReference type="SAM" id="MobiDB-lite"/>
    </source>
</evidence>
<dbReference type="InterPro" id="IPR038440">
    <property type="entry name" value="FimV_C_sf"/>
</dbReference>
<evidence type="ECO:0000256" key="1">
    <source>
        <dbReference type="SAM" id="Coils"/>
    </source>
</evidence>
<feature type="compositionally biased region" description="Basic and acidic residues" evidence="2">
    <location>
        <begin position="268"/>
        <end position="286"/>
    </location>
</feature>
<feature type="compositionally biased region" description="Polar residues" evidence="2">
    <location>
        <begin position="139"/>
        <end position="148"/>
    </location>
</feature>
<feature type="region of interest" description="Disordered" evidence="2">
    <location>
        <begin position="832"/>
        <end position="851"/>
    </location>
</feature>
<keyword evidence="1" id="KW-0175">Coiled coil</keyword>
<dbReference type="RefSeq" id="WP_102246802.1">
    <property type="nucleotide sequence ID" value="NZ_CP025682.1"/>
</dbReference>
<evidence type="ECO:0000313" key="4">
    <source>
        <dbReference type="EMBL" id="AUN94735.1"/>
    </source>
</evidence>
<feature type="region of interest" description="Disordered" evidence="2">
    <location>
        <begin position="444"/>
        <end position="484"/>
    </location>
</feature>
<dbReference type="NCBIfam" id="TIGR03504">
    <property type="entry name" value="FimV_Cterm"/>
    <property type="match status" value="1"/>
</dbReference>
<feature type="region of interest" description="Disordered" evidence="2">
    <location>
        <begin position="364"/>
        <end position="405"/>
    </location>
</feature>
<dbReference type="KEGG" id="atw:C0099_07180"/>
<dbReference type="Pfam" id="PF25800">
    <property type="entry name" value="FimV_N"/>
    <property type="match status" value="1"/>
</dbReference>
<dbReference type="OrthoDB" id="5298707at2"/>
<feature type="compositionally biased region" description="Polar residues" evidence="2">
    <location>
        <begin position="472"/>
        <end position="484"/>
    </location>
</feature>
<dbReference type="EMBL" id="CP025682">
    <property type="protein sequence ID" value="AUN94735.1"/>
    <property type="molecule type" value="Genomic_DNA"/>
</dbReference>
<feature type="region of interest" description="Disordered" evidence="2">
    <location>
        <begin position="664"/>
        <end position="723"/>
    </location>
</feature>
<feature type="compositionally biased region" description="Low complexity" evidence="2">
    <location>
        <begin position="149"/>
        <end position="158"/>
    </location>
</feature>
<feature type="domain" description="FimV N-terminal" evidence="3">
    <location>
        <begin position="25"/>
        <end position="129"/>
    </location>
</feature>
<feature type="compositionally biased region" description="Pro residues" evidence="2">
    <location>
        <begin position="390"/>
        <end position="402"/>
    </location>
</feature>
<name>A0A2I6S656_9RHOO</name>